<feature type="compositionally biased region" description="Polar residues" evidence="1">
    <location>
        <begin position="15"/>
        <end position="24"/>
    </location>
</feature>
<name>A0A2S1R9G6_9ACTN</name>
<evidence type="ECO:0000313" key="2">
    <source>
        <dbReference type="EMBL" id="AWH92923.1"/>
    </source>
</evidence>
<dbReference type="KEGG" id="dlu:A6035_12920"/>
<dbReference type="RefSeq" id="WP_235026582.1">
    <property type="nucleotide sequence ID" value="NZ_CP015449.1"/>
</dbReference>
<reference evidence="2 3" key="1">
    <citation type="submission" date="2016-04" db="EMBL/GenBank/DDBJ databases">
        <title>Complete genome sequence of Dietzia lutea YIM 80766T, a strain isolated from desert soil in Egypt.</title>
        <authorList>
            <person name="Zhao J."/>
            <person name="Hu B."/>
            <person name="Geng S."/>
            <person name="Nie Y."/>
            <person name="Tang Y."/>
        </authorList>
    </citation>
    <scope>NUCLEOTIDE SEQUENCE [LARGE SCALE GENOMIC DNA]</scope>
    <source>
        <strain evidence="2 3">YIM 80766</strain>
    </source>
</reference>
<dbReference type="Proteomes" id="UP000244928">
    <property type="component" value="Chromosome"/>
</dbReference>
<organism evidence="2 3">
    <name type="scientific">Dietzia lutea</name>
    <dbReference type="NCBI Taxonomy" id="546160"/>
    <lineage>
        <taxon>Bacteria</taxon>
        <taxon>Bacillati</taxon>
        <taxon>Actinomycetota</taxon>
        <taxon>Actinomycetes</taxon>
        <taxon>Mycobacteriales</taxon>
        <taxon>Dietziaceae</taxon>
        <taxon>Dietzia</taxon>
    </lineage>
</organism>
<dbReference type="EMBL" id="CP015449">
    <property type="protein sequence ID" value="AWH92923.1"/>
    <property type="molecule type" value="Genomic_DNA"/>
</dbReference>
<accession>A0A2S1R9G6</accession>
<feature type="compositionally biased region" description="Basic and acidic residues" evidence="1">
    <location>
        <begin position="1"/>
        <end position="10"/>
    </location>
</feature>
<dbReference type="AlphaFoldDB" id="A0A2S1R9G6"/>
<proteinExistence type="predicted"/>
<feature type="region of interest" description="Disordered" evidence="1">
    <location>
        <begin position="1"/>
        <end position="25"/>
    </location>
</feature>
<evidence type="ECO:0000256" key="1">
    <source>
        <dbReference type="SAM" id="MobiDB-lite"/>
    </source>
</evidence>
<sequence>MLEVEERAEAGTEVVNGQTDSSGAESLGLGSCPGNVVDLCGFCLKRIARLEVGALCAVLVLLVAVANLARMGGEGAQATPSPSPPAGQAVAMKAAADLTPWTFTIDEAYAYGERACEDIRDPNYDGFGGFYMGVRKTWVAMRMDADGLSSEEQVEHLRRLYAEAVRSLCPELLPHLPPLYR</sequence>
<keyword evidence="3" id="KW-1185">Reference proteome</keyword>
<evidence type="ECO:0000313" key="3">
    <source>
        <dbReference type="Proteomes" id="UP000244928"/>
    </source>
</evidence>
<gene>
    <name evidence="2" type="ORF">A6035_12920</name>
</gene>
<protein>
    <submittedName>
        <fullName evidence="2">Uncharacterized protein</fullName>
    </submittedName>
</protein>